<reference evidence="2 3" key="1">
    <citation type="submission" date="2011-02" db="EMBL/GenBank/DDBJ databases">
        <title>The Genome Sequence of Sphaeroforma arctica JP610.</title>
        <authorList>
            <consortium name="The Broad Institute Genome Sequencing Platform"/>
            <person name="Russ C."/>
            <person name="Cuomo C."/>
            <person name="Young S.K."/>
            <person name="Zeng Q."/>
            <person name="Gargeya S."/>
            <person name="Alvarado L."/>
            <person name="Berlin A."/>
            <person name="Chapman S.B."/>
            <person name="Chen Z."/>
            <person name="Freedman E."/>
            <person name="Gellesch M."/>
            <person name="Goldberg J."/>
            <person name="Griggs A."/>
            <person name="Gujja S."/>
            <person name="Heilman E."/>
            <person name="Heiman D."/>
            <person name="Howarth C."/>
            <person name="Mehta T."/>
            <person name="Neiman D."/>
            <person name="Pearson M."/>
            <person name="Roberts A."/>
            <person name="Saif S."/>
            <person name="Shea T."/>
            <person name="Shenoy N."/>
            <person name="Sisk P."/>
            <person name="Stolte C."/>
            <person name="Sykes S."/>
            <person name="White J."/>
            <person name="Yandava C."/>
            <person name="Burger G."/>
            <person name="Gray M.W."/>
            <person name="Holland P.W.H."/>
            <person name="King N."/>
            <person name="Lang F.B.F."/>
            <person name="Roger A.J."/>
            <person name="Ruiz-Trillo I."/>
            <person name="Haas B."/>
            <person name="Nusbaum C."/>
            <person name="Birren B."/>
        </authorList>
    </citation>
    <scope>NUCLEOTIDE SEQUENCE [LARGE SCALE GENOMIC DNA]</scope>
    <source>
        <strain evidence="2 3">JP610</strain>
    </source>
</reference>
<keyword evidence="3" id="KW-1185">Reference proteome</keyword>
<proteinExistence type="predicted"/>
<dbReference type="RefSeq" id="XP_014157012.1">
    <property type="nucleotide sequence ID" value="XM_014301537.1"/>
</dbReference>
<gene>
    <name evidence="2" type="ORF">SARC_04629</name>
</gene>
<feature type="compositionally biased region" description="Polar residues" evidence="1">
    <location>
        <begin position="169"/>
        <end position="190"/>
    </location>
</feature>
<evidence type="ECO:0000313" key="2">
    <source>
        <dbReference type="EMBL" id="KNC83110.1"/>
    </source>
</evidence>
<feature type="region of interest" description="Disordered" evidence="1">
    <location>
        <begin position="145"/>
        <end position="190"/>
    </location>
</feature>
<dbReference type="AlphaFoldDB" id="A0A0L0G215"/>
<dbReference type="GeneID" id="25905133"/>
<evidence type="ECO:0000313" key="3">
    <source>
        <dbReference type="Proteomes" id="UP000054560"/>
    </source>
</evidence>
<dbReference type="Proteomes" id="UP000054560">
    <property type="component" value="Unassembled WGS sequence"/>
</dbReference>
<sequence>MGLHRALQKEGAPMAVLDFIVENEQKLQSILFQEVTAFIVHIPKQDLENNAYRNKLACTKFKPSVPLETQIRDFERKFELKEMRQNENSLLAYRNNVLNLIRQHVGGAYYRDTLLGFSMQPNWRDYSSEQMRDVFRVDIDKAEEYRRGNGSRPQQVPGGLRLRSHWRTDANTRAPTRATNIESASSLSTV</sequence>
<name>A0A0L0G215_9EUKA</name>
<accession>A0A0L0G215</accession>
<evidence type="ECO:0000256" key="1">
    <source>
        <dbReference type="SAM" id="MobiDB-lite"/>
    </source>
</evidence>
<dbReference type="EMBL" id="KQ241863">
    <property type="protein sequence ID" value="KNC83110.1"/>
    <property type="molecule type" value="Genomic_DNA"/>
</dbReference>
<protein>
    <submittedName>
        <fullName evidence="2">Uncharacterized protein</fullName>
    </submittedName>
</protein>
<organism evidence="2 3">
    <name type="scientific">Sphaeroforma arctica JP610</name>
    <dbReference type="NCBI Taxonomy" id="667725"/>
    <lineage>
        <taxon>Eukaryota</taxon>
        <taxon>Ichthyosporea</taxon>
        <taxon>Ichthyophonida</taxon>
        <taxon>Sphaeroforma</taxon>
    </lineage>
</organism>